<dbReference type="AlphaFoldDB" id="A0A081CA84"/>
<sequence>MLLAEIAQDVIKPLTRAEKLQLIADITKMLQEEEKAESELSPYFTPGQEVGRFGPINEPQIASQLQEMLTT</sequence>
<gene>
    <name evidence="1" type="ORF">U27_01390</name>
</gene>
<reference evidence="1" key="1">
    <citation type="journal article" date="2015" name="PeerJ">
        <title>First genomic representation of candidate bacterial phylum KSB3 points to enhanced environmental sensing as a trigger of wastewater bulking.</title>
        <authorList>
            <person name="Sekiguchi Y."/>
            <person name="Ohashi A."/>
            <person name="Parks D.H."/>
            <person name="Yamauchi T."/>
            <person name="Tyson G.W."/>
            <person name="Hugenholtz P."/>
        </authorList>
    </citation>
    <scope>NUCLEOTIDE SEQUENCE [LARGE SCALE GENOMIC DNA]</scope>
</reference>
<evidence type="ECO:0000313" key="2">
    <source>
        <dbReference type="Proteomes" id="UP000030661"/>
    </source>
</evidence>
<name>A0A081CA84_VECG1</name>
<keyword evidence="2" id="KW-1185">Reference proteome</keyword>
<evidence type="ECO:0000313" key="1">
    <source>
        <dbReference type="EMBL" id="GAK61489.1"/>
    </source>
</evidence>
<dbReference type="Proteomes" id="UP000030661">
    <property type="component" value="Unassembled WGS sequence"/>
</dbReference>
<protein>
    <submittedName>
        <fullName evidence="1">Uncharacterized protein</fullName>
    </submittedName>
</protein>
<dbReference type="HOGENOM" id="CLU_2731798_0_0_0"/>
<organism evidence="1">
    <name type="scientific">Vecturithrix granuli</name>
    <dbReference type="NCBI Taxonomy" id="1499967"/>
    <lineage>
        <taxon>Bacteria</taxon>
        <taxon>Candidatus Moduliflexota</taxon>
        <taxon>Candidatus Vecturitrichia</taxon>
        <taxon>Candidatus Vecturitrichales</taxon>
        <taxon>Candidatus Vecturitrichaceae</taxon>
        <taxon>Candidatus Vecturithrix</taxon>
    </lineage>
</organism>
<accession>A0A081CA84</accession>
<dbReference type="EMBL" id="DF820479">
    <property type="protein sequence ID" value="GAK61489.1"/>
    <property type="molecule type" value="Genomic_DNA"/>
</dbReference>
<dbReference type="STRING" id="1499967.U27_01390"/>
<proteinExistence type="predicted"/>